<dbReference type="SUPFAM" id="SSF52540">
    <property type="entry name" value="P-loop containing nucleoside triphosphate hydrolases"/>
    <property type="match status" value="1"/>
</dbReference>
<evidence type="ECO:0000256" key="9">
    <source>
        <dbReference type="SAM" id="Phobius"/>
    </source>
</evidence>
<dbReference type="GO" id="GO:0005886">
    <property type="term" value="C:plasma membrane"/>
    <property type="evidence" value="ECO:0007669"/>
    <property type="project" value="UniProtKB-SubCell"/>
</dbReference>
<dbReference type="FunFam" id="3.40.50.300:FF:000299">
    <property type="entry name" value="ABC transporter ATP-binding protein/permease"/>
    <property type="match status" value="1"/>
</dbReference>
<evidence type="ECO:0000256" key="6">
    <source>
        <dbReference type="ARBA" id="ARBA00022840"/>
    </source>
</evidence>
<feature type="transmembrane region" description="Helical" evidence="9">
    <location>
        <begin position="257"/>
        <end position="278"/>
    </location>
</feature>
<dbReference type="InterPro" id="IPR003593">
    <property type="entry name" value="AAA+_ATPase"/>
</dbReference>
<dbReference type="EMBL" id="JARGEQ010000016">
    <property type="protein sequence ID" value="MDF1585259.1"/>
    <property type="molecule type" value="Genomic_DNA"/>
</dbReference>
<feature type="domain" description="ABC transmembrane type-1" evidence="11">
    <location>
        <begin position="19"/>
        <end position="276"/>
    </location>
</feature>
<comment type="caution">
    <text evidence="12">The sequence shown here is derived from an EMBL/GenBank/DDBJ whole genome shotgun (WGS) entry which is preliminary data.</text>
</comment>
<evidence type="ECO:0000313" key="13">
    <source>
        <dbReference type="Proteomes" id="UP001301140"/>
    </source>
</evidence>
<evidence type="ECO:0000256" key="3">
    <source>
        <dbReference type="ARBA" id="ARBA00022475"/>
    </source>
</evidence>
<dbReference type="InterPro" id="IPR027417">
    <property type="entry name" value="P-loop_NTPase"/>
</dbReference>
<feature type="transmembrane region" description="Helical" evidence="9">
    <location>
        <begin position="20"/>
        <end position="45"/>
    </location>
</feature>
<sequence>MLKLLRVFFEAPGTRPWSVLGALLLAGVVEGLGIASLLPVISIAVEDMDGPRSQVGEIMGDLLGKLGLSIELGPLLLFLVAMLILKSLVMFLAMRHVGYAAANVATEFRLRLIRALLDVRYRYLLSMRQGQIANGMAGHAGKAGETYVSVATFIALGVQSLFYVAIAFVVSPAMAVAALVMGALIGGLLHPLVKLARRSGQAMRFRSKELMVFLSDTLGNIKPIKAMARQAPYGDLIERKAKALRRALKRQATSKELLVNVQDAIMAVILCGGFYVVFRVFEVPITEIIVTGLLLTRTASIAGKLQKAYQRAVLVESHYFALSDMIAEAKSDPEPNPGRETPRFEQKIRFEDVSFSHDRAPVVHDLSLTVQSGTVTVLLGPSGAGKTTIVDLLLGLHQPDAGHILVDGTPLREIDLGRWRRLIGYVPQEPTLLHSTIRDNITLGDTGLSDADIMEALRTAHASHLMDELADGLDTIVGERGGRLSGGQRQRIALARALVHRPKLLILDEVTSALDPASEREVCENIRQLGGRLTVLAITHRPAWLDVADEVFEIAGGRATRLERPEGAASMAGAIGQQAGEIG</sequence>
<keyword evidence="6 12" id="KW-0067">ATP-binding</keyword>
<dbReference type="SUPFAM" id="SSF90123">
    <property type="entry name" value="ABC transporter transmembrane region"/>
    <property type="match status" value="1"/>
</dbReference>
<evidence type="ECO:0000256" key="5">
    <source>
        <dbReference type="ARBA" id="ARBA00022741"/>
    </source>
</evidence>
<keyword evidence="4 9" id="KW-0812">Transmembrane</keyword>
<feature type="transmembrane region" description="Helical" evidence="9">
    <location>
        <begin position="176"/>
        <end position="196"/>
    </location>
</feature>
<evidence type="ECO:0000256" key="8">
    <source>
        <dbReference type="ARBA" id="ARBA00023136"/>
    </source>
</evidence>
<dbReference type="Pfam" id="PF00005">
    <property type="entry name" value="ABC_tran"/>
    <property type="match status" value="1"/>
</dbReference>
<dbReference type="Gene3D" id="3.40.50.300">
    <property type="entry name" value="P-loop containing nucleotide triphosphate hydrolases"/>
    <property type="match status" value="1"/>
</dbReference>
<dbReference type="GO" id="GO:0140359">
    <property type="term" value="F:ABC-type transporter activity"/>
    <property type="evidence" value="ECO:0007669"/>
    <property type="project" value="InterPro"/>
</dbReference>
<accession>A0AAP3V042</accession>
<comment type="subcellular location">
    <subcellularLocation>
        <location evidence="1">Cell membrane</location>
        <topology evidence="1">Multi-pass membrane protein</topology>
    </subcellularLocation>
</comment>
<dbReference type="PANTHER" id="PTHR24221:SF654">
    <property type="entry name" value="ATP-BINDING CASSETTE SUB-FAMILY B MEMBER 6"/>
    <property type="match status" value="1"/>
</dbReference>
<dbReference type="PROSITE" id="PS50893">
    <property type="entry name" value="ABC_TRANSPORTER_2"/>
    <property type="match status" value="1"/>
</dbReference>
<keyword evidence="13" id="KW-1185">Reference proteome</keyword>
<dbReference type="PANTHER" id="PTHR24221">
    <property type="entry name" value="ATP-BINDING CASSETTE SUB-FAMILY B"/>
    <property type="match status" value="1"/>
</dbReference>
<evidence type="ECO:0000259" key="10">
    <source>
        <dbReference type="PROSITE" id="PS50893"/>
    </source>
</evidence>
<reference evidence="12 13" key="1">
    <citation type="submission" date="2023-03" db="EMBL/GenBank/DDBJ databases">
        <title>YIM 152171 draft genome.</title>
        <authorList>
            <person name="Yang Z."/>
        </authorList>
    </citation>
    <scope>NUCLEOTIDE SEQUENCE [LARGE SCALE GENOMIC DNA]</scope>
    <source>
        <strain evidence="12 13">YIM 152171</strain>
    </source>
</reference>
<dbReference type="GO" id="GO:0034040">
    <property type="term" value="F:ATPase-coupled lipid transmembrane transporter activity"/>
    <property type="evidence" value="ECO:0007669"/>
    <property type="project" value="TreeGrafter"/>
</dbReference>
<evidence type="ECO:0000256" key="2">
    <source>
        <dbReference type="ARBA" id="ARBA00022448"/>
    </source>
</evidence>
<dbReference type="SMART" id="SM00382">
    <property type="entry name" value="AAA"/>
    <property type="match status" value="1"/>
</dbReference>
<gene>
    <name evidence="12" type="ORF">PZ740_02540</name>
</gene>
<organism evidence="12 13">
    <name type="scientific">Marinimicrococcus flavescens</name>
    <dbReference type="NCBI Taxonomy" id="3031815"/>
    <lineage>
        <taxon>Bacteria</taxon>
        <taxon>Pseudomonadati</taxon>
        <taxon>Pseudomonadota</taxon>
        <taxon>Alphaproteobacteria</taxon>
        <taxon>Geminicoccales</taxon>
        <taxon>Geminicoccaceae</taxon>
        <taxon>Marinimicrococcus</taxon>
    </lineage>
</organism>
<evidence type="ECO:0000313" key="12">
    <source>
        <dbReference type="EMBL" id="MDF1585259.1"/>
    </source>
</evidence>
<evidence type="ECO:0000256" key="4">
    <source>
        <dbReference type="ARBA" id="ARBA00022692"/>
    </source>
</evidence>
<dbReference type="Proteomes" id="UP001301140">
    <property type="component" value="Unassembled WGS sequence"/>
</dbReference>
<dbReference type="InterPro" id="IPR011527">
    <property type="entry name" value="ABC1_TM_dom"/>
</dbReference>
<dbReference type="PROSITE" id="PS00211">
    <property type="entry name" value="ABC_TRANSPORTER_1"/>
    <property type="match status" value="1"/>
</dbReference>
<dbReference type="Gene3D" id="1.20.1560.10">
    <property type="entry name" value="ABC transporter type 1, transmembrane domain"/>
    <property type="match status" value="1"/>
</dbReference>
<dbReference type="InterPro" id="IPR036640">
    <property type="entry name" value="ABC1_TM_sf"/>
</dbReference>
<keyword evidence="2" id="KW-0813">Transport</keyword>
<dbReference type="CDD" id="cd03228">
    <property type="entry name" value="ABCC_MRP_Like"/>
    <property type="match status" value="1"/>
</dbReference>
<evidence type="ECO:0000259" key="11">
    <source>
        <dbReference type="PROSITE" id="PS50929"/>
    </source>
</evidence>
<feature type="domain" description="ABC transporter" evidence="10">
    <location>
        <begin position="348"/>
        <end position="581"/>
    </location>
</feature>
<dbReference type="AlphaFoldDB" id="A0AAP3V042"/>
<dbReference type="InterPro" id="IPR017871">
    <property type="entry name" value="ABC_transporter-like_CS"/>
</dbReference>
<dbReference type="RefSeq" id="WP_327787673.1">
    <property type="nucleotide sequence ID" value="NZ_JARGEQ010000016.1"/>
</dbReference>
<evidence type="ECO:0000256" key="7">
    <source>
        <dbReference type="ARBA" id="ARBA00022989"/>
    </source>
</evidence>
<protein>
    <submittedName>
        <fullName evidence="12">ABC transporter ATP-binding protein</fullName>
    </submittedName>
</protein>
<feature type="transmembrane region" description="Helical" evidence="9">
    <location>
        <begin position="65"/>
        <end position="85"/>
    </location>
</feature>
<dbReference type="GO" id="GO:0005524">
    <property type="term" value="F:ATP binding"/>
    <property type="evidence" value="ECO:0007669"/>
    <property type="project" value="UniProtKB-KW"/>
</dbReference>
<keyword evidence="3" id="KW-1003">Cell membrane</keyword>
<name>A0AAP3V042_9PROT</name>
<evidence type="ECO:0000256" key="1">
    <source>
        <dbReference type="ARBA" id="ARBA00004651"/>
    </source>
</evidence>
<dbReference type="InterPro" id="IPR039421">
    <property type="entry name" value="Type_1_exporter"/>
</dbReference>
<keyword evidence="5" id="KW-0547">Nucleotide-binding</keyword>
<dbReference type="InterPro" id="IPR003439">
    <property type="entry name" value="ABC_transporter-like_ATP-bd"/>
</dbReference>
<keyword evidence="8 9" id="KW-0472">Membrane</keyword>
<dbReference type="Pfam" id="PF00664">
    <property type="entry name" value="ABC_membrane"/>
    <property type="match status" value="1"/>
</dbReference>
<proteinExistence type="predicted"/>
<keyword evidence="7 9" id="KW-1133">Transmembrane helix</keyword>
<dbReference type="PROSITE" id="PS50929">
    <property type="entry name" value="ABC_TM1F"/>
    <property type="match status" value="1"/>
</dbReference>
<dbReference type="GO" id="GO:0016887">
    <property type="term" value="F:ATP hydrolysis activity"/>
    <property type="evidence" value="ECO:0007669"/>
    <property type="project" value="InterPro"/>
</dbReference>
<feature type="transmembrane region" description="Helical" evidence="9">
    <location>
        <begin position="146"/>
        <end position="170"/>
    </location>
</feature>